<reference evidence="4 5" key="1">
    <citation type="submission" date="2020-10" db="EMBL/GenBank/DDBJ databases">
        <title>Complete genome sequence of Thermosphaera aggregans strain 3507.</title>
        <authorList>
            <person name="Zayulina K.S."/>
            <person name="Elcheninov A.G."/>
            <person name="Toshchakov S.V."/>
            <person name="Kublanov I.V."/>
            <person name="Kochetkova T.V."/>
        </authorList>
    </citation>
    <scope>NUCLEOTIDE SEQUENCE [LARGE SCALE GENOMIC DNA]</scope>
    <source>
        <strain evidence="4 5">3507</strain>
    </source>
</reference>
<comment type="subcellular location">
    <subcellularLocation>
        <location evidence="1">Membrane</location>
        <topology evidence="1">Single-pass membrane protein</topology>
    </subcellularLocation>
</comment>
<dbReference type="PANTHER" id="PTHR10264:SF19">
    <property type="entry name" value="AT06885P-RELATED"/>
    <property type="match status" value="1"/>
</dbReference>
<dbReference type="CDD" id="cd08826">
    <property type="entry name" value="SPFH_eoslipins_u1"/>
    <property type="match status" value="1"/>
</dbReference>
<evidence type="ECO:0000256" key="1">
    <source>
        <dbReference type="ARBA" id="ARBA00004167"/>
    </source>
</evidence>
<evidence type="ECO:0000313" key="5">
    <source>
        <dbReference type="Proteomes" id="UP000593766"/>
    </source>
</evidence>
<dbReference type="InterPro" id="IPR001107">
    <property type="entry name" value="Band_7"/>
</dbReference>
<dbReference type="InterPro" id="IPR001972">
    <property type="entry name" value="Stomatin_HflK_fam"/>
</dbReference>
<comment type="similarity">
    <text evidence="2">Belongs to the band 7/mec-2 family.</text>
</comment>
<dbReference type="InterPro" id="IPR043202">
    <property type="entry name" value="Band-7_stomatin-like"/>
</dbReference>
<gene>
    <name evidence="4" type="ORF">IMZ38_05315</name>
</gene>
<dbReference type="GeneID" id="59454815"/>
<dbReference type="PRINTS" id="PR00721">
    <property type="entry name" value="STOMATIN"/>
</dbReference>
<dbReference type="FunFam" id="3.30.479.30:FF:000004">
    <property type="entry name" value="Putative membrane protease family, stomatin"/>
    <property type="match status" value="1"/>
</dbReference>
<dbReference type="RefSeq" id="WP_193435865.1">
    <property type="nucleotide sequence ID" value="NZ_CP063144.1"/>
</dbReference>
<dbReference type="Proteomes" id="UP000593766">
    <property type="component" value="Chromosome"/>
</dbReference>
<dbReference type="SUPFAM" id="SSF117892">
    <property type="entry name" value="Band 7/SPFH domain"/>
    <property type="match status" value="1"/>
</dbReference>
<proteinExistence type="inferred from homology"/>
<dbReference type="Pfam" id="PF01145">
    <property type="entry name" value="Band_7"/>
    <property type="match status" value="1"/>
</dbReference>
<accession>A0A7M1UP91</accession>
<keyword evidence="5" id="KW-1185">Reference proteome</keyword>
<dbReference type="OrthoDB" id="10752at2157"/>
<dbReference type="EMBL" id="CP063144">
    <property type="protein sequence ID" value="QOR94060.1"/>
    <property type="molecule type" value="Genomic_DNA"/>
</dbReference>
<dbReference type="AlphaFoldDB" id="A0A7M1UP91"/>
<organism evidence="4 5">
    <name type="scientific">Thermosphaera chiliense</name>
    <dbReference type="NCBI Taxonomy" id="3402707"/>
    <lineage>
        <taxon>Archaea</taxon>
        <taxon>Thermoproteota</taxon>
        <taxon>Thermoprotei</taxon>
        <taxon>Desulfurococcales</taxon>
        <taxon>Desulfurococcaceae</taxon>
        <taxon>Thermosphaera</taxon>
    </lineage>
</organism>
<evidence type="ECO:0000256" key="2">
    <source>
        <dbReference type="ARBA" id="ARBA00008164"/>
    </source>
</evidence>
<dbReference type="GO" id="GO:0098552">
    <property type="term" value="C:side of membrane"/>
    <property type="evidence" value="ECO:0007669"/>
    <property type="project" value="UniProtKB-ARBA"/>
</dbReference>
<dbReference type="Gene3D" id="6.10.250.2090">
    <property type="match status" value="1"/>
</dbReference>
<dbReference type="SMART" id="SM00244">
    <property type="entry name" value="PHB"/>
    <property type="match status" value="1"/>
</dbReference>
<dbReference type="GO" id="GO:0005886">
    <property type="term" value="C:plasma membrane"/>
    <property type="evidence" value="ECO:0007669"/>
    <property type="project" value="InterPro"/>
</dbReference>
<feature type="domain" description="Band 7" evidence="3">
    <location>
        <begin position="23"/>
        <end position="180"/>
    </location>
</feature>
<protein>
    <submittedName>
        <fullName evidence="4">Slipin family protein</fullName>
    </submittedName>
</protein>
<evidence type="ECO:0000313" key="4">
    <source>
        <dbReference type="EMBL" id="QOR94060.1"/>
    </source>
</evidence>
<dbReference type="InterPro" id="IPR036013">
    <property type="entry name" value="Band_7/SPFH_dom_sf"/>
</dbReference>
<dbReference type="Gene3D" id="3.30.479.30">
    <property type="entry name" value="Band 7 domain"/>
    <property type="match status" value="1"/>
</dbReference>
<name>A0A7M1UP91_9CREN</name>
<evidence type="ECO:0000259" key="3">
    <source>
        <dbReference type="SMART" id="SM00244"/>
    </source>
</evidence>
<sequence>MDPFTLLIILAIVLFIGIPLLSASIKIIREYERAVVFRLGRLLGAKGPGIIVIIPFFDNLAKVDLRLVSVDVPKQEIITRDNVSVKVDAVIYYRVIDPVAAITKVANFHYSVSLLGQTVLRDVLGQAELDDLLSRREELNKKISGILDEMTMPWGIKISAVTIKSVELPEELMRAMAKQAEAERWRRARIIEAEGERQASQILGEAARVYEEHPTALRLRELQTLIEVAREKALVVVTETGASSTGVSIASYKAIKEFEKKQGG</sequence>
<dbReference type="PANTHER" id="PTHR10264">
    <property type="entry name" value="BAND 7 PROTEIN-RELATED"/>
    <property type="match status" value="1"/>
</dbReference>
<dbReference type="KEGG" id="tcs:IMZ38_05315"/>